<evidence type="ECO:0000313" key="1">
    <source>
        <dbReference type="EMBL" id="KAG0149799.1"/>
    </source>
</evidence>
<comment type="caution">
    <text evidence="1">The sequence shown here is derived from an EMBL/GenBank/DDBJ whole genome shotgun (WGS) entry which is preliminary data.</text>
</comment>
<gene>
    <name evidence="1" type="ORF">CROQUDRAFT_131004</name>
</gene>
<dbReference type="Proteomes" id="UP000886653">
    <property type="component" value="Unassembled WGS sequence"/>
</dbReference>
<sequence length="149" mass="16445">MTTATSKSMPASAPIDLNVIAPTTYVENDAPRSPPPTYVLAQAAYPAATTPPAEVDLERQDGPDAEKKDRLLRLKGGCCCCDCLYDLLRCLLCCCIFEVFIICRVALGVHTVMSQRSVFQMFVPNPASRRRIDQALRHTSLKKTLFLIP</sequence>
<proteinExistence type="predicted"/>
<dbReference type="EMBL" id="MU167224">
    <property type="protein sequence ID" value="KAG0149799.1"/>
    <property type="molecule type" value="Genomic_DNA"/>
</dbReference>
<organism evidence="1 2">
    <name type="scientific">Cronartium quercuum f. sp. fusiforme G11</name>
    <dbReference type="NCBI Taxonomy" id="708437"/>
    <lineage>
        <taxon>Eukaryota</taxon>
        <taxon>Fungi</taxon>
        <taxon>Dikarya</taxon>
        <taxon>Basidiomycota</taxon>
        <taxon>Pucciniomycotina</taxon>
        <taxon>Pucciniomycetes</taxon>
        <taxon>Pucciniales</taxon>
        <taxon>Coleosporiaceae</taxon>
        <taxon>Cronartium</taxon>
    </lineage>
</organism>
<dbReference type="AlphaFoldDB" id="A0A9P6TFD0"/>
<accession>A0A9P6TFD0</accession>
<reference evidence="1" key="1">
    <citation type="submission" date="2013-11" db="EMBL/GenBank/DDBJ databases">
        <title>Genome sequence of the fusiform rust pathogen reveals effectors for host alternation and coevolution with pine.</title>
        <authorList>
            <consortium name="DOE Joint Genome Institute"/>
            <person name="Smith K."/>
            <person name="Pendleton A."/>
            <person name="Kubisiak T."/>
            <person name="Anderson C."/>
            <person name="Salamov A."/>
            <person name="Aerts A."/>
            <person name="Riley R."/>
            <person name="Clum A."/>
            <person name="Lindquist E."/>
            <person name="Ence D."/>
            <person name="Campbell M."/>
            <person name="Kronenberg Z."/>
            <person name="Feau N."/>
            <person name="Dhillon B."/>
            <person name="Hamelin R."/>
            <person name="Burleigh J."/>
            <person name="Smith J."/>
            <person name="Yandell M."/>
            <person name="Nelson C."/>
            <person name="Grigoriev I."/>
            <person name="Davis J."/>
        </authorList>
    </citation>
    <scope>NUCLEOTIDE SEQUENCE</scope>
    <source>
        <strain evidence="1">G11</strain>
    </source>
</reference>
<keyword evidence="2" id="KW-1185">Reference proteome</keyword>
<evidence type="ECO:0000313" key="2">
    <source>
        <dbReference type="Proteomes" id="UP000886653"/>
    </source>
</evidence>
<name>A0A9P6TFD0_9BASI</name>
<protein>
    <submittedName>
        <fullName evidence="1">Uncharacterized protein</fullName>
    </submittedName>
</protein>